<evidence type="ECO:0000313" key="3">
    <source>
        <dbReference type="Proteomes" id="UP001162734"/>
    </source>
</evidence>
<evidence type="ECO:0000256" key="1">
    <source>
        <dbReference type="SAM" id="SignalP"/>
    </source>
</evidence>
<accession>A0ABN6N8P8</accession>
<keyword evidence="3" id="KW-1185">Reference proteome</keyword>
<dbReference type="EMBL" id="AP025592">
    <property type="protein sequence ID" value="BDG09611.1"/>
    <property type="molecule type" value="Genomic_DNA"/>
</dbReference>
<name>A0ABN6N8P8_9BACT</name>
<reference evidence="3" key="1">
    <citation type="journal article" date="2022" name="Int. J. Syst. Evol. Microbiol.">
        <title>Anaeromyxobacter oryzae sp. nov., Anaeromyxobacter diazotrophicus sp. nov. and Anaeromyxobacter paludicola sp. nov., isolated from paddy soils.</title>
        <authorList>
            <person name="Itoh H."/>
            <person name="Xu Z."/>
            <person name="Mise K."/>
            <person name="Masuda Y."/>
            <person name="Ushijima N."/>
            <person name="Hayakawa C."/>
            <person name="Shiratori Y."/>
            <person name="Senoo K."/>
        </authorList>
    </citation>
    <scope>NUCLEOTIDE SEQUENCE [LARGE SCALE GENOMIC DNA]</scope>
    <source>
        <strain evidence="3">Red630</strain>
    </source>
</reference>
<dbReference type="Proteomes" id="UP001162734">
    <property type="component" value="Chromosome"/>
</dbReference>
<evidence type="ECO:0000313" key="2">
    <source>
        <dbReference type="EMBL" id="BDG09611.1"/>
    </source>
</evidence>
<dbReference type="RefSeq" id="WP_248341887.1">
    <property type="nucleotide sequence ID" value="NZ_AP025592.1"/>
</dbReference>
<feature type="signal peptide" evidence="1">
    <location>
        <begin position="1"/>
        <end position="18"/>
    </location>
</feature>
<proteinExistence type="predicted"/>
<gene>
    <name evidence="2" type="ORF">AMPC_27240</name>
</gene>
<feature type="chain" id="PRO_5047356081" evidence="1">
    <location>
        <begin position="19"/>
        <end position="129"/>
    </location>
</feature>
<sequence>MTFLVLALVGSVQGAALAAAPVAAHARVAYPGVRLLRLLRPGPPRLRPDPDSPLATCLLRPCGPPRSEPLRWGPRGYAYPRPEQMVADLTRHLTRDPLLTQAAIWLGTDRIRVDVRNNRWFLSLRLPTP</sequence>
<organism evidence="2 3">
    <name type="scientific">Anaeromyxobacter paludicola</name>
    <dbReference type="NCBI Taxonomy" id="2918171"/>
    <lineage>
        <taxon>Bacteria</taxon>
        <taxon>Pseudomonadati</taxon>
        <taxon>Myxococcota</taxon>
        <taxon>Myxococcia</taxon>
        <taxon>Myxococcales</taxon>
        <taxon>Cystobacterineae</taxon>
        <taxon>Anaeromyxobacteraceae</taxon>
        <taxon>Anaeromyxobacter</taxon>
    </lineage>
</organism>
<protein>
    <submittedName>
        <fullName evidence="2">Uncharacterized protein</fullName>
    </submittedName>
</protein>
<keyword evidence="1" id="KW-0732">Signal</keyword>